<dbReference type="PANTHER" id="PTHR11579:SF0">
    <property type="entry name" value="PROTEIN-L-ISOASPARTATE(D-ASPARTATE) O-METHYLTRANSFERASE"/>
    <property type="match status" value="1"/>
</dbReference>
<dbReference type="KEGG" id="ddu:GF1_29940"/>
<keyword evidence="5 7" id="KW-0808">Transferase</keyword>
<evidence type="ECO:0000256" key="5">
    <source>
        <dbReference type="ARBA" id="ARBA00022679"/>
    </source>
</evidence>
<keyword evidence="4 7" id="KW-0489">Methyltransferase</keyword>
<evidence type="ECO:0000256" key="4">
    <source>
        <dbReference type="ARBA" id="ARBA00022603"/>
    </source>
</evidence>
<dbReference type="GO" id="GO:0004719">
    <property type="term" value="F:protein-L-isoaspartate (D-aspartate) O-methyltransferase activity"/>
    <property type="evidence" value="ECO:0007669"/>
    <property type="project" value="UniProtKB-UniRule"/>
</dbReference>
<dbReference type="InterPro" id="IPR029063">
    <property type="entry name" value="SAM-dependent_MTases_sf"/>
</dbReference>
<evidence type="ECO:0000256" key="3">
    <source>
        <dbReference type="ARBA" id="ARBA00022490"/>
    </source>
</evidence>
<comment type="similarity">
    <text evidence="2 7">Belongs to the methyltransferase superfamily. L-isoaspartyl/D-aspartyl protein methyltransferase family.</text>
</comment>
<comment type="catalytic activity">
    <reaction evidence="7">
        <text>[protein]-L-isoaspartate + S-adenosyl-L-methionine = [protein]-L-isoaspartate alpha-methyl ester + S-adenosyl-L-homocysteine</text>
        <dbReference type="Rhea" id="RHEA:12705"/>
        <dbReference type="Rhea" id="RHEA-COMP:12143"/>
        <dbReference type="Rhea" id="RHEA-COMP:12144"/>
        <dbReference type="ChEBI" id="CHEBI:57856"/>
        <dbReference type="ChEBI" id="CHEBI:59789"/>
        <dbReference type="ChEBI" id="CHEBI:90596"/>
        <dbReference type="ChEBI" id="CHEBI:90598"/>
        <dbReference type="EC" id="2.1.1.77"/>
    </reaction>
</comment>
<dbReference type="Gene3D" id="3.40.50.150">
    <property type="entry name" value="Vaccinia Virus protein VP39"/>
    <property type="match status" value="1"/>
</dbReference>
<dbReference type="FunFam" id="3.40.50.150:FF:000010">
    <property type="entry name" value="Protein-L-isoaspartate O-methyltransferase"/>
    <property type="match status" value="1"/>
</dbReference>
<proteinExistence type="inferred from homology"/>
<protein>
    <recommendedName>
        <fullName evidence="7">Protein-L-isoaspartate O-methyltransferase</fullName>
        <ecNumber evidence="7">2.1.1.77</ecNumber>
    </recommendedName>
    <alternativeName>
        <fullName evidence="7">L-isoaspartyl protein carboxyl methyltransferase</fullName>
    </alternativeName>
    <alternativeName>
        <fullName evidence="7">Protein L-isoaspartyl methyltransferase</fullName>
    </alternativeName>
    <alternativeName>
        <fullName evidence="7">Protein-beta-aspartate methyltransferase</fullName>
        <shortName evidence="7">PIMT</shortName>
    </alternativeName>
</protein>
<dbReference type="NCBIfam" id="TIGR00080">
    <property type="entry name" value="pimt"/>
    <property type="match status" value="1"/>
</dbReference>
<dbReference type="InterPro" id="IPR000682">
    <property type="entry name" value="PCMT"/>
</dbReference>
<comment type="subcellular location">
    <subcellularLocation>
        <location evidence="1 7">Cytoplasm</location>
    </subcellularLocation>
</comment>
<dbReference type="Proteomes" id="UP001063350">
    <property type="component" value="Chromosome"/>
</dbReference>
<dbReference type="NCBIfam" id="NF001453">
    <property type="entry name" value="PRK00312.1"/>
    <property type="match status" value="1"/>
</dbReference>
<dbReference type="EC" id="2.1.1.77" evidence="7"/>
<dbReference type="CDD" id="cd02440">
    <property type="entry name" value="AdoMet_MTases"/>
    <property type="match status" value="1"/>
</dbReference>
<sequence>MNRKNGQQRMIEDIEREVAYTRQLIGRNHLDPRVMDAMREVPRDAFVPDHLKHAAFDNGPLPIGHGQTISQPFIVALMTDLLRTRPEHRVLEIGTGSGYQSAILSRLCKEVYSVEVVPELSSTAQRLFRELGYDNIHLKTGNGYEGWPEHAPYDGIIVTAAASHIPSPLIEQLKPGSRLVIPVGEPYSYQKLYLVEKDTGGNIKAREILGVSFVPLV</sequence>
<organism evidence="8 9">
    <name type="scientific">Desulfolithobacter dissulfuricans</name>
    <dbReference type="NCBI Taxonomy" id="2795293"/>
    <lineage>
        <taxon>Bacteria</taxon>
        <taxon>Pseudomonadati</taxon>
        <taxon>Thermodesulfobacteriota</taxon>
        <taxon>Desulfobulbia</taxon>
        <taxon>Desulfobulbales</taxon>
        <taxon>Desulfobulbaceae</taxon>
        <taxon>Desulfolithobacter</taxon>
    </lineage>
</organism>
<evidence type="ECO:0000313" key="9">
    <source>
        <dbReference type="Proteomes" id="UP001063350"/>
    </source>
</evidence>
<dbReference type="PROSITE" id="PS01279">
    <property type="entry name" value="PCMT"/>
    <property type="match status" value="1"/>
</dbReference>
<reference evidence="8" key="1">
    <citation type="submission" date="2020-12" db="EMBL/GenBank/DDBJ databases">
        <title>Desulfobium dissulfuricans gen. nov., sp. nov., a novel mesophilic, sulfate-reducing bacterium isolated from a deep-sea hydrothermal vent.</title>
        <authorList>
            <person name="Hashimoto Y."/>
            <person name="Tame A."/>
            <person name="Sawayama S."/>
            <person name="Miyazaki J."/>
            <person name="Takai K."/>
            <person name="Nakagawa S."/>
        </authorList>
    </citation>
    <scope>NUCLEOTIDE SEQUENCE</scope>
    <source>
        <strain evidence="8">GF1</strain>
    </source>
</reference>
<dbReference type="PANTHER" id="PTHR11579">
    <property type="entry name" value="PROTEIN-L-ISOASPARTATE O-METHYLTRANSFERASE"/>
    <property type="match status" value="1"/>
</dbReference>
<evidence type="ECO:0000256" key="6">
    <source>
        <dbReference type="ARBA" id="ARBA00022691"/>
    </source>
</evidence>
<dbReference type="GO" id="GO:0005737">
    <property type="term" value="C:cytoplasm"/>
    <property type="evidence" value="ECO:0007669"/>
    <property type="project" value="UniProtKB-SubCell"/>
</dbReference>
<keyword evidence="3 7" id="KW-0963">Cytoplasm</keyword>
<gene>
    <name evidence="8" type="primary">pcm_2</name>
    <name evidence="7" type="synonym">pcm</name>
    <name evidence="8" type="ORF">GF1_29940</name>
</gene>
<accession>A0A915XLE3</accession>
<keyword evidence="9" id="KW-1185">Reference proteome</keyword>
<dbReference type="RefSeq" id="WP_267927345.1">
    <property type="nucleotide sequence ID" value="NZ_AP024233.1"/>
</dbReference>
<dbReference type="SUPFAM" id="SSF53335">
    <property type="entry name" value="S-adenosyl-L-methionine-dependent methyltransferases"/>
    <property type="match status" value="1"/>
</dbReference>
<dbReference type="GO" id="GO:0030091">
    <property type="term" value="P:protein repair"/>
    <property type="evidence" value="ECO:0007669"/>
    <property type="project" value="UniProtKB-UniRule"/>
</dbReference>
<evidence type="ECO:0000256" key="7">
    <source>
        <dbReference type="HAMAP-Rule" id="MF_00090"/>
    </source>
</evidence>
<dbReference type="Pfam" id="PF01135">
    <property type="entry name" value="PCMT"/>
    <property type="match status" value="1"/>
</dbReference>
<dbReference type="GO" id="GO:0032259">
    <property type="term" value="P:methylation"/>
    <property type="evidence" value="ECO:0007669"/>
    <property type="project" value="UniProtKB-KW"/>
</dbReference>
<keyword evidence="6 7" id="KW-0949">S-adenosyl-L-methionine</keyword>
<dbReference type="EMBL" id="AP024233">
    <property type="protein sequence ID" value="BCO10618.1"/>
    <property type="molecule type" value="Genomic_DNA"/>
</dbReference>
<name>A0A915XLE3_9BACT</name>
<dbReference type="AlphaFoldDB" id="A0A915XLE3"/>
<dbReference type="HAMAP" id="MF_00090">
    <property type="entry name" value="PIMT"/>
    <property type="match status" value="1"/>
</dbReference>
<feature type="active site" evidence="7">
    <location>
        <position position="70"/>
    </location>
</feature>
<evidence type="ECO:0000256" key="2">
    <source>
        <dbReference type="ARBA" id="ARBA00005369"/>
    </source>
</evidence>
<evidence type="ECO:0000313" key="8">
    <source>
        <dbReference type="EMBL" id="BCO10618.1"/>
    </source>
</evidence>
<evidence type="ECO:0000256" key="1">
    <source>
        <dbReference type="ARBA" id="ARBA00004496"/>
    </source>
</evidence>
<comment type="function">
    <text evidence="7">Catalyzes the methyl esterification of L-isoaspartyl residues in peptides and proteins that result from spontaneous decomposition of normal L-aspartyl and L-asparaginyl residues. It plays a role in the repair and/or degradation of damaged proteins.</text>
</comment>